<keyword evidence="2" id="KW-1133">Transmembrane helix</keyword>
<comment type="caution">
    <text evidence="3">The sequence shown here is derived from an EMBL/GenBank/DDBJ whole genome shotgun (WGS) entry which is preliminary data.</text>
</comment>
<reference evidence="3" key="1">
    <citation type="submission" date="2023-03" db="EMBL/GenBank/DDBJ databases">
        <title>Massive genome expansion in bonnet fungi (Mycena s.s.) driven by repeated elements and novel gene families across ecological guilds.</title>
        <authorList>
            <consortium name="Lawrence Berkeley National Laboratory"/>
            <person name="Harder C.B."/>
            <person name="Miyauchi S."/>
            <person name="Viragh M."/>
            <person name="Kuo A."/>
            <person name="Thoen E."/>
            <person name="Andreopoulos B."/>
            <person name="Lu D."/>
            <person name="Skrede I."/>
            <person name="Drula E."/>
            <person name="Henrissat B."/>
            <person name="Morin E."/>
            <person name="Kohler A."/>
            <person name="Barry K."/>
            <person name="LaButti K."/>
            <person name="Morin E."/>
            <person name="Salamov A."/>
            <person name="Lipzen A."/>
            <person name="Mereny Z."/>
            <person name="Hegedus B."/>
            <person name="Baldrian P."/>
            <person name="Stursova M."/>
            <person name="Weitz H."/>
            <person name="Taylor A."/>
            <person name="Grigoriev I.V."/>
            <person name="Nagy L.G."/>
            <person name="Martin F."/>
            <person name="Kauserud H."/>
        </authorList>
    </citation>
    <scope>NUCLEOTIDE SEQUENCE</scope>
    <source>
        <strain evidence="3">9144</strain>
    </source>
</reference>
<dbReference type="Proteomes" id="UP001219525">
    <property type="component" value="Unassembled WGS sequence"/>
</dbReference>
<keyword evidence="2" id="KW-0472">Membrane</keyword>
<proteinExistence type="predicted"/>
<evidence type="ECO:0000313" key="4">
    <source>
        <dbReference type="Proteomes" id="UP001219525"/>
    </source>
</evidence>
<protein>
    <submittedName>
        <fullName evidence="3">Uncharacterized protein</fullName>
    </submittedName>
</protein>
<accession>A0AAD6Y4I7</accession>
<gene>
    <name evidence="3" type="ORF">GGX14DRAFT_573031</name>
</gene>
<evidence type="ECO:0000256" key="1">
    <source>
        <dbReference type="SAM" id="MobiDB-lite"/>
    </source>
</evidence>
<keyword evidence="2" id="KW-0812">Transmembrane</keyword>
<evidence type="ECO:0000256" key="2">
    <source>
        <dbReference type="SAM" id="Phobius"/>
    </source>
</evidence>
<name>A0AAD6Y4I7_9AGAR</name>
<feature type="compositionally biased region" description="Basic and acidic residues" evidence="1">
    <location>
        <begin position="44"/>
        <end position="65"/>
    </location>
</feature>
<feature type="region of interest" description="Disordered" evidence="1">
    <location>
        <begin position="15"/>
        <end position="65"/>
    </location>
</feature>
<evidence type="ECO:0000313" key="3">
    <source>
        <dbReference type="EMBL" id="KAJ7198943.1"/>
    </source>
</evidence>
<organism evidence="3 4">
    <name type="scientific">Mycena pura</name>
    <dbReference type="NCBI Taxonomy" id="153505"/>
    <lineage>
        <taxon>Eukaryota</taxon>
        <taxon>Fungi</taxon>
        <taxon>Dikarya</taxon>
        <taxon>Basidiomycota</taxon>
        <taxon>Agaricomycotina</taxon>
        <taxon>Agaricomycetes</taxon>
        <taxon>Agaricomycetidae</taxon>
        <taxon>Agaricales</taxon>
        <taxon>Marasmiineae</taxon>
        <taxon>Mycenaceae</taxon>
        <taxon>Mycena</taxon>
    </lineage>
</organism>
<feature type="transmembrane region" description="Helical" evidence="2">
    <location>
        <begin position="75"/>
        <end position="99"/>
    </location>
</feature>
<keyword evidence="4" id="KW-1185">Reference proteome</keyword>
<dbReference type="AlphaFoldDB" id="A0AAD6Y4I7"/>
<sequence>MCVGDACTEFGADANLDAGRKGKSTGVADTTNGETVVPAGAPPPEERAEHAEAEEECAKRGTRDRERAPRDCVRAGAGLTLGLGLGLALGLGIGVWLGLLLAPELVRVWELALELALELLRFADPELGLDVLSRPVQATRDKKWSETGGSDCGGLLGGHETRMAGAAGG</sequence>
<dbReference type="EMBL" id="JARJCW010000070">
    <property type="protein sequence ID" value="KAJ7198943.1"/>
    <property type="molecule type" value="Genomic_DNA"/>
</dbReference>